<evidence type="ECO:0000313" key="1">
    <source>
        <dbReference type="EMBL" id="MBD0381262.1"/>
    </source>
</evidence>
<protein>
    <submittedName>
        <fullName evidence="1">Uncharacterized protein</fullName>
    </submittedName>
</protein>
<gene>
    <name evidence="1" type="ORF">ICC18_14145</name>
</gene>
<organism evidence="1 2">
    <name type="scientific">Paenibacillus sedimenti</name>
    <dbReference type="NCBI Taxonomy" id="2770274"/>
    <lineage>
        <taxon>Bacteria</taxon>
        <taxon>Bacillati</taxon>
        <taxon>Bacillota</taxon>
        <taxon>Bacilli</taxon>
        <taxon>Bacillales</taxon>
        <taxon>Paenibacillaceae</taxon>
        <taxon>Paenibacillus</taxon>
    </lineage>
</organism>
<dbReference type="EMBL" id="JACVVD010000004">
    <property type="protein sequence ID" value="MBD0381262.1"/>
    <property type="molecule type" value="Genomic_DNA"/>
</dbReference>
<sequence length="138" mass="16285">MTHWLTISDVYLALNATGLLKHFECELRLSYKHLLKEYVYAPDLFFIWNKRAYLMEVQLKALSRKEWGEKWKRWNEYFNNGHHLQAPWQRFKQGGGLVPHMAALSKQDPEIVRSCFGVSGRDLLVHDNIQKLINARGD</sequence>
<name>A0A926KPT2_9BACL</name>
<comment type="caution">
    <text evidence="1">The sequence shown here is derived from an EMBL/GenBank/DDBJ whole genome shotgun (WGS) entry which is preliminary data.</text>
</comment>
<dbReference type="AlphaFoldDB" id="A0A926KPT2"/>
<accession>A0A926KPT2</accession>
<proteinExistence type="predicted"/>
<reference evidence="1" key="1">
    <citation type="submission" date="2020-09" db="EMBL/GenBank/DDBJ databases">
        <title>Draft Genome Sequence of Paenibacillus sp. WST5.</title>
        <authorList>
            <person name="Bao Z."/>
        </authorList>
    </citation>
    <scope>NUCLEOTIDE SEQUENCE</scope>
    <source>
        <strain evidence="1">WST5</strain>
    </source>
</reference>
<evidence type="ECO:0000313" key="2">
    <source>
        <dbReference type="Proteomes" id="UP000650466"/>
    </source>
</evidence>
<dbReference type="Proteomes" id="UP000650466">
    <property type="component" value="Unassembled WGS sequence"/>
</dbReference>
<keyword evidence="2" id="KW-1185">Reference proteome</keyword>